<feature type="non-terminal residue" evidence="11">
    <location>
        <position position="1"/>
    </location>
</feature>
<feature type="transmembrane region" description="Helical" evidence="7">
    <location>
        <begin position="185"/>
        <end position="209"/>
    </location>
</feature>
<dbReference type="Pfam" id="PF07662">
    <property type="entry name" value="Nucleos_tra2_C"/>
    <property type="match status" value="1"/>
</dbReference>
<feature type="transmembrane region" description="Helical" evidence="7">
    <location>
        <begin position="143"/>
        <end position="164"/>
    </location>
</feature>
<dbReference type="PANTHER" id="PTHR10590">
    <property type="entry name" value="SODIUM/NUCLEOSIDE COTRANSPORTER"/>
    <property type="match status" value="1"/>
</dbReference>
<dbReference type="EMBL" id="JACVVK020000081">
    <property type="protein sequence ID" value="KAK7494706.1"/>
    <property type="molecule type" value="Genomic_DNA"/>
</dbReference>
<comment type="similarity">
    <text evidence="2">Belongs to the concentrative nucleoside transporter (CNT) (TC 2.A.41) family.</text>
</comment>
<protein>
    <submittedName>
        <fullName evidence="11">Uncharacterized protein</fullName>
    </submittedName>
</protein>
<feature type="transmembrane region" description="Helical" evidence="7">
    <location>
        <begin position="263"/>
        <end position="285"/>
    </location>
</feature>
<gene>
    <name evidence="11" type="ORF">BaRGS_00014104</name>
</gene>
<evidence type="ECO:0000256" key="4">
    <source>
        <dbReference type="ARBA" id="ARBA00022692"/>
    </source>
</evidence>
<dbReference type="GO" id="GO:0005886">
    <property type="term" value="C:plasma membrane"/>
    <property type="evidence" value="ECO:0007669"/>
    <property type="project" value="UniProtKB-SubCell"/>
</dbReference>
<dbReference type="InterPro" id="IPR011642">
    <property type="entry name" value="Gate_dom"/>
</dbReference>
<evidence type="ECO:0000313" key="12">
    <source>
        <dbReference type="Proteomes" id="UP001519460"/>
    </source>
</evidence>
<evidence type="ECO:0000256" key="7">
    <source>
        <dbReference type="SAM" id="Phobius"/>
    </source>
</evidence>
<evidence type="ECO:0000259" key="10">
    <source>
        <dbReference type="Pfam" id="PF07670"/>
    </source>
</evidence>
<dbReference type="InterPro" id="IPR002668">
    <property type="entry name" value="CNT_N_dom"/>
</dbReference>
<feature type="transmembrane region" description="Helical" evidence="7">
    <location>
        <begin position="116"/>
        <end position="137"/>
    </location>
</feature>
<comment type="subcellular location">
    <subcellularLocation>
        <location evidence="1">Cell membrane</location>
        <topology evidence="1">Multi-pass membrane protein</topology>
    </subcellularLocation>
</comment>
<evidence type="ECO:0000256" key="2">
    <source>
        <dbReference type="ARBA" id="ARBA00009033"/>
    </source>
</evidence>
<reference evidence="11 12" key="1">
    <citation type="journal article" date="2023" name="Sci. Data">
        <title>Genome assembly of the Korean intertidal mud-creeper Batillaria attramentaria.</title>
        <authorList>
            <person name="Patra A.K."/>
            <person name="Ho P.T."/>
            <person name="Jun S."/>
            <person name="Lee S.J."/>
            <person name="Kim Y."/>
            <person name="Won Y.J."/>
        </authorList>
    </citation>
    <scope>NUCLEOTIDE SEQUENCE [LARGE SCALE GENOMIC DNA]</scope>
    <source>
        <strain evidence="11">Wonlab-2016</strain>
    </source>
</reference>
<keyword evidence="5 7" id="KW-1133">Transmembrane helix</keyword>
<dbReference type="InterPro" id="IPR008276">
    <property type="entry name" value="C_nuclsd_transpt"/>
</dbReference>
<keyword evidence="12" id="KW-1185">Reference proteome</keyword>
<sequence>LLYLVAVAGAAVYLALQVVPYRPRNLVSLAGLAFLLLVGLLLSSKPVRIPWHTVFWGVALQFYLGIFVLRTHVGYNIVEWIGHRVEEFIGYTDAGSKFLFGDAYTMHPFVFKTMPITLFVNSMITVCYRLGIIQAIIATLGRFLAVCLHTTPIESVSAAANIFFSLTEIPLLVRPFLDHVTESELFAIMTGGFASISLPIVGIFVSFGIPASHLLAASVMSAPAALAVAKLMCPETSRNTKIKGVYKMDCGKSSNLLEAVSEAALTGVRIVVSICANALVFVAVLEFLDKTVEWFGDQAGVDNLSFTRILSYVFYPLMFLFGVDVEDLLTLGRLVGVKIVANIIVGYQQTGVIIRNSHTLADYLEQTNGTWRHVGDDVILDAWNQTLAGGVMTLRNSKKGGCILSVYSNLYHSLDLQERSTAIVTYILCGLLPLVRFCRLSGSDDVTGTQADGCPS</sequence>
<dbReference type="InterPro" id="IPR011657">
    <property type="entry name" value="CNT_C_dom"/>
</dbReference>
<feature type="transmembrane region" description="Helical" evidence="7">
    <location>
        <begin position="26"/>
        <end position="43"/>
    </location>
</feature>
<feature type="domain" description="Concentrative nucleoside transporter N-terminal" evidence="8">
    <location>
        <begin position="30"/>
        <end position="102"/>
    </location>
</feature>
<feature type="domain" description="Nucleoside transporter/FeoB GTPase Gate" evidence="10">
    <location>
        <begin position="110"/>
        <end position="208"/>
    </location>
</feature>
<evidence type="ECO:0000259" key="8">
    <source>
        <dbReference type="Pfam" id="PF01773"/>
    </source>
</evidence>
<organism evidence="11 12">
    <name type="scientific">Batillaria attramentaria</name>
    <dbReference type="NCBI Taxonomy" id="370345"/>
    <lineage>
        <taxon>Eukaryota</taxon>
        <taxon>Metazoa</taxon>
        <taxon>Spiralia</taxon>
        <taxon>Lophotrochozoa</taxon>
        <taxon>Mollusca</taxon>
        <taxon>Gastropoda</taxon>
        <taxon>Caenogastropoda</taxon>
        <taxon>Sorbeoconcha</taxon>
        <taxon>Cerithioidea</taxon>
        <taxon>Batillariidae</taxon>
        <taxon>Batillaria</taxon>
    </lineage>
</organism>
<keyword evidence="4 7" id="KW-0812">Transmembrane</keyword>
<evidence type="ECO:0000256" key="3">
    <source>
        <dbReference type="ARBA" id="ARBA00022475"/>
    </source>
</evidence>
<evidence type="ECO:0000259" key="9">
    <source>
        <dbReference type="Pfam" id="PF07662"/>
    </source>
</evidence>
<keyword evidence="3" id="KW-1003">Cell membrane</keyword>
<dbReference type="Proteomes" id="UP001519460">
    <property type="component" value="Unassembled WGS sequence"/>
</dbReference>
<dbReference type="PANTHER" id="PTHR10590:SF4">
    <property type="entry name" value="SOLUTE CARRIER FAMILY 28 MEMBER 3"/>
    <property type="match status" value="1"/>
</dbReference>
<evidence type="ECO:0000313" key="11">
    <source>
        <dbReference type="EMBL" id="KAK7494706.1"/>
    </source>
</evidence>
<evidence type="ECO:0000256" key="5">
    <source>
        <dbReference type="ARBA" id="ARBA00022989"/>
    </source>
</evidence>
<accession>A0ABD0L633</accession>
<feature type="transmembrane region" description="Helical" evidence="7">
    <location>
        <begin position="305"/>
        <end position="323"/>
    </location>
</feature>
<name>A0ABD0L633_9CAEN</name>
<evidence type="ECO:0000256" key="6">
    <source>
        <dbReference type="ARBA" id="ARBA00023136"/>
    </source>
</evidence>
<proteinExistence type="inferred from homology"/>
<keyword evidence="6 7" id="KW-0472">Membrane</keyword>
<comment type="caution">
    <text evidence="11">The sequence shown here is derived from an EMBL/GenBank/DDBJ whole genome shotgun (WGS) entry which is preliminary data.</text>
</comment>
<dbReference type="Pfam" id="PF01773">
    <property type="entry name" value="Nucleos_tra2_N"/>
    <property type="match status" value="1"/>
</dbReference>
<evidence type="ECO:0000256" key="1">
    <source>
        <dbReference type="ARBA" id="ARBA00004651"/>
    </source>
</evidence>
<feature type="domain" description="Concentrative nucleoside transporter C-terminal" evidence="9">
    <location>
        <begin position="213"/>
        <end position="355"/>
    </location>
</feature>
<dbReference type="AlphaFoldDB" id="A0ABD0L633"/>
<dbReference type="Pfam" id="PF07670">
    <property type="entry name" value="Gate"/>
    <property type="match status" value="1"/>
</dbReference>
<feature type="transmembrane region" description="Helical" evidence="7">
    <location>
        <begin position="49"/>
        <end position="69"/>
    </location>
</feature>